<feature type="compositionally biased region" description="Basic and acidic residues" evidence="1">
    <location>
        <begin position="198"/>
        <end position="207"/>
    </location>
</feature>
<name>A0ABX2F0A7_9PSEU</name>
<keyword evidence="3" id="KW-1185">Reference proteome</keyword>
<organism evidence="2 3">
    <name type="scientific">Kibdelosporangium persicum</name>
    <dbReference type="NCBI Taxonomy" id="2698649"/>
    <lineage>
        <taxon>Bacteria</taxon>
        <taxon>Bacillati</taxon>
        <taxon>Actinomycetota</taxon>
        <taxon>Actinomycetes</taxon>
        <taxon>Pseudonocardiales</taxon>
        <taxon>Pseudonocardiaceae</taxon>
        <taxon>Kibdelosporangium</taxon>
    </lineage>
</organism>
<comment type="caution">
    <text evidence="2">The sequence shown here is derived from an EMBL/GenBank/DDBJ whole genome shotgun (WGS) entry which is preliminary data.</text>
</comment>
<sequence>MLVTVLLSLLVAAGAIGTSAYLRTRSAAQAPPSGSSAAPPVTSETCRAEPCQVVATATLGSTKIDLITDAQGARLKIGDDRVVESRLPGRGAKLAANSLDCVAGTLSACLVRGDLDNGTVGEVIVGRSGKWNATTPTYFSNADYLSLVNVLGDGAPEVVTVQRGYFAQVFDVEKGNDLGCTANVPKPDRLPGWPTVKPDQHQLKPCQ</sequence>
<evidence type="ECO:0000313" key="3">
    <source>
        <dbReference type="Proteomes" id="UP000763557"/>
    </source>
</evidence>
<dbReference type="Proteomes" id="UP000763557">
    <property type="component" value="Unassembled WGS sequence"/>
</dbReference>
<accession>A0ABX2F0A7</accession>
<gene>
    <name evidence="2" type="ORF">GC106_19540</name>
</gene>
<dbReference type="EMBL" id="JAAATY010000004">
    <property type="protein sequence ID" value="NRN64748.1"/>
    <property type="molecule type" value="Genomic_DNA"/>
</dbReference>
<evidence type="ECO:0000313" key="2">
    <source>
        <dbReference type="EMBL" id="NRN64748.1"/>
    </source>
</evidence>
<proteinExistence type="predicted"/>
<evidence type="ECO:0000256" key="1">
    <source>
        <dbReference type="SAM" id="MobiDB-lite"/>
    </source>
</evidence>
<protein>
    <submittedName>
        <fullName evidence="2">Uncharacterized protein</fullName>
    </submittedName>
</protein>
<reference evidence="2 3" key="1">
    <citation type="submission" date="2020-01" db="EMBL/GenBank/DDBJ databases">
        <title>Kibdelosporangium persica a novel Actinomycetes from a hot desert in Iran.</title>
        <authorList>
            <person name="Safaei N."/>
            <person name="Zaburannyi N."/>
            <person name="Mueller R."/>
            <person name="Wink J."/>
        </authorList>
    </citation>
    <scope>NUCLEOTIDE SEQUENCE [LARGE SCALE GENOMIC DNA]</scope>
    <source>
        <strain evidence="2 3">4NS15</strain>
    </source>
</reference>
<feature type="region of interest" description="Disordered" evidence="1">
    <location>
        <begin position="184"/>
        <end position="207"/>
    </location>
</feature>